<dbReference type="EMBL" id="JAPFFF010000004">
    <property type="protein sequence ID" value="KAK8891013.1"/>
    <property type="molecule type" value="Genomic_DNA"/>
</dbReference>
<dbReference type="CDD" id="cd00167">
    <property type="entry name" value="SANT"/>
    <property type="match status" value="2"/>
</dbReference>
<feature type="domain" description="Myb-like" evidence="2">
    <location>
        <begin position="109"/>
        <end position="153"/>
    </location>
</feature>
<dbReference type="PANTHER" id="PTHR45614">
    <property type="entry name" value="MYB PROTEIN-RELATED"/>
    <property type="match status" value="1"/>
</dbReference>
<proteinExistence type="predicted"/>
<dbReference type="InterPro" id="IPR050560">
    <property type="entry name" value="MYB_TF"/>
</dbReference>
<dbReference type="InterPro" id="IPR017930">
    <property type="entry name" value="Myb_dom"/>
</dbReference>
<dbReference type="Proteomes" id="UP001470230">
    <property type="component" value="Unassembled WGS sequence"/>
</dbReference>
<feature type="compositionally biased region" description="Polar residues" evidence="1">
    <location>
        <begin position="11"/>
        <end position="35"/>
    </location>
</feature>
<feature type="region of interest" description="Disordered" evidence="1">
    <location>
        <begin position="1"/>
        <end position="60"/>
    </location>
</feature>
<name>A0ABR2KJ70_9EUKA</name>
<dbReference type="InterPro" id="IPR001005">
    <property type="entry name" value="SANT/Myb"/>
</dbReference>
<protein>
    <recommendedName>
        <fullName evidence="6">Myb-like DNA-binding domain containing protein</fullName>
    </recommendedName>
</protein>
<evidence type="ECO:0000256" key="1">
    <source>
        <dbReference type="SAM" id="MobiDB-lite"/>
    </source>
</evidence>
<feature type="region of interest" description="Disordered" evidence="1">
    <location>
        <begin position="310"/>
        <end position="342"/>
    </location>
</feature>
<dbReference type="Pfam" id="PF13921">
    <property type="entry name" value="Myb_DNA-bind_6"/>
    <property type="match status" value="1"/>
</dbReference>
<comment type="caution">
    <text evidence="4">The sequence shown here is derived from an EMBL/GenBank/DDBJ whole genome shotgun (WGS) entry which is preliminary data.</text>
</comment>
<dbReference type="InterPro" id="IPR009057">
    <property type="entry name" value="Homeodomain-like_sf"/>
</dbReference>
<dbReference type="PANTHER" id="PTHR45614:SF253">
    <property type="entry name" value="CHROMOSOME UNDETERMINED SCAFFOLD_38, WHOLE GENOME SHOTGUN SEQUENCE"/>
    <property type="match status" value="1"/>
</dbReference>
<evidence type="ECO:0000313" key="5">
    <source>
        <dbReference type="Proteomes" id="UP001470230"/>
    </source>
</evidence>
<reference evidence="4 5" key="1">
    <citation type="submission" date="2024-04" db="EMBL/GenBank/DDBJ databases">
        <title>Tritrichomonas musculus Genome.</title>
        <authorList>
            <person name="Alves-Ferreira E."/>
            <person name="Grigg M."/>
            <person name="Lorenzi H."/>
            <person name="Galac M."/>
        </authorList>
    </citation>
    <scope>NUCLEOTIDE SEQUENCE [LARGE SCALE GENOMIC DNA]</scope>
    <source>
        <strain evidence="4 5">EAF2021</strain>
    </source>
</reference>
<dbReference type="PROSITE" id="PS50090">
    <property type="entry name" value="MYB_LIKE"/>
    <property type="match status" value="2"/>
</dbReference>
<feature type="domain" description="HTH myb-type" evidence="3">
    <location>
        <begin position="50"/>
        <end position="106"/>
    </location>
</feature>
<evidence type="ECO:0000259" key="2">
    <source>
        <dbReference type="PROSITE" id="PS50090"/>
    </source>
</evidence>
<organism evidence="4 5">
    <name type="scientific">Tritrichomonas musculus</name>
    <dbReference type="NCBI Taxonomy" id="1915356"/>
    <lineage>
        <taxon>Eukaryota</taxon>
        <taxon>Metamonada</taxon>
        <taxon>Parabasalia</taxon>
        <taxon>Tritrichomonadida</taxon>
        <taxon>Tritrichomonadidae</taxon>
        <taxon>Tritrichomonas</taxon>
    </lineage>
</organism>
<feature type="compositionally biased region" description="Low complexity" evidence="1">
    <location>
        <begin position="36"/>
        <end position="53"/>
    </location>
</feature>
<feature type="domain" description="HTH myb-type" evidence="3">
    <location>
        <begin position="109"/>
        <end position="157"/>
    </location>
</feature>
<sequence>MEAASLYLDDFSSSIESPCSNNDNQDSNISTSCDQSTAAKTPSSKGSSSGSTTSRRKFTEEEDKLLSKLVSEMGPRKWDQIAKNMPNNRTARQCRDRYSNYLIPGFFNGEWSKEEDELLYRKYQEYGPKWAVIKEYFTNRSPNAIKNRWNYFVSRSASIASSVNAEKQNCEKESRAQNYMMAHKNDNVYFNEAVQGIYSPPSVIKPNASAPMFPIWAGQNYISHPQQLSPIQPEIFSNGYSAMYNGVNCGYYSPNQTHSIQLNVQQNAHMPYQIPNNFAMCQNNFNNYSRCGYNYNNTINVKPNVVPRTESIGFGQSSSSSPSSPSSSPSPAPSESEDENVSLDLNDDQIDNLFDDIDSSSISNDDELKLCNLCYLDTNESDIFNLY</sequence>
<feature type="domain" description="Myb-like" evidence="2">
    <location>
        <begin position="50"/>
        <end position="102"/>
    </location>
</feature>
<evidence type="ECO:0008006" key="6">
    <source>
        <dbReference type="Google" id="ProtNLM"/>
    </source>
</evidence>
<dbReference type="SMART" id="SM00717">
    <property type="entry name" value="SANT"/>
    <property type="match status" value="2"/>
</dbReference>
<dbReference type="SUPFAM" id="SSF46689">
    <property type="entry name" value="Homeodomain-like"/>
    <property type="match status" value="1"/>
</dbReference>
<evidence type="ECO:0000313" key="4">
    <source>
        <dbReference type="EMBL" id="KAK8891013.1"/>
    </source>
</evidence>
<accession>A0ABR2KJ70</accession>
<gene>
    <name evidence="4" type="ORF">M9Y10_028216</name>
</gene>
<dbReference type="Gene3D" id="1.10.10.60">
    <property type="entry name" value="Homeodomain-like"/>
    <property type="match status" value="2"/>
</dbReference>
<dbReference type="PROSITE" id="PS51294">
    <property type="entry name" value="HTH_MYB"/>
    <property type="match status" value="2"/>
</dbReference>
<evidence type="ECO:0000259" key="3">
    <source>
        <dbReference type="PROSITE" id="PS51294"/>
    </source>
</evidence>
<feature type="compositionally biased region" description="Low complexity" evidence="1">
    <location>
        <begin position="317"/>
        <end position="329"/>
    </location>
</feature>
<keyword evidence="5" id="KW-1185">Reference proteome</keyword>